<dbReference type="PANTHER" id="PTHR37691">
    <property type="entry name" value="BLR3518 PROTEIN"/>
    <property type="match status" value="1"/>
</dbReference>
<name>A0A1M5HT73_9GAMM</name>
<proteinExistence type="predicted"/>
<gene>
    <name evidence="1" type="ORF">SAMN02745753_03436</name>
</gene>
<dbReference type="RefSeq" id="WP_072840897.1">
    <property type="nucleotide sequence ID" value="NZ_FQVF01000017.1"/>
</dbReference>
<sequence length="125" mass="13731">MQSVKVVFHIDEVEKWSLLLANVRNLVKVVDVAASKIVVLVNSKAVTIFDGKIVDELSFDRKAQPNHTDAIQELAELGIEFTVCQNSINGLSISVESLPESVKIVPVGVLELIEKQADSFAYIKP</sequence>
<dbReference type="InterPro" id="IPR003787">
    <property type="entry name" value="Sulphur_relay_DsrE/F-like"/>
</dbReference>
<dbReference type="OrthoDB" id="14053at2"/>
<dbReference type="AlphaFoldDB" id="A0A1M5HT73"/>
<dbReference type="STRING" id="1122206.SAMN02745753_03436"/>
<dbReference type="Proteomes" id="UP000184517">
    <property type="component" value="Unassembled WGS sequence"/>
</dbReference>
<evidence type="ECO:0000313" key="2">
    <source>
        <dbReference type="Proteomes" id="UP000184517"/>
    </source>
</evidence>
<keyword evidence="2" id="KW-1185">Reference proteome</keyword>
<protein>
    <submittedName>
        <fullName evidence="1">Uncharacterized protein</fullName>
    </submittedName>
</protein>
<evidence type="ECO:0000313" key="1">
    <source>
        <dbReference type="EMBL" id="SHG19137.1"/>
    </source>
</evidence>
<dbReference type="InterPro" id="IPR027396">
    <property type="entry name" value="DsrEFH-like"/>
</dbReference>
<reference evidence="2" key="1">
    <citation type="submission" date="2016-11" db="EMBL/GenBank/DDBJ databases">
        <authorList>
            <person name="Varghese N."/>
            <person name="Submissions S."/>
        </authorList>
    </citation>
    <scope>NUCLEOTIDE SEQUENCE [LARGE SCALE GENOMIC DNA]</scope>
    <source>
        <strain evidence="2">DSM 16579</strain>
    </source>
</reference>
<dbReference type="Pfam" id="PF02635">
    <property type="entry name" value="DsrE"/>
    <property type="match status" value="1"/>
</dbReference>
<dbReference type="EMBL" id="FQVF01000017">
    <property type="protein sequence ID" value="SHG19137.1"/>
    <property type="molecule type" value="Genomic_DNA"/>
</dbReference>
<dbReference type="SUPFAM" id="SSF75169">
    <property type="entry name" value="DsrEFH-like"/>
    <property type="match status" value="1"/>
</dbReference>
<accession>A0A1M5HT73</accession>
<dbReference type="PANTHER" id="PTHR37691:SF1">
    <property type="entry name" value="BLR3518 PROTEIN"/>
    <property type="match status" value="1"/>
</dbReference>
<dbReference type="Gene3D" id="3.40.1260.10">
    <property type="entry name" value="DsrEFH-like"/>
    <property type="match status" value="1"/>
</dbReference>
<organism evidence="1 2">
    <name type="scientific">Marinomonas polaris DSM 16579</name>
    <dbReference type="NCBI Taxonomy" id="1122206"/>
    <lineage>
        <taxon>Bacteria</taxon>
        <taxon>Pseudomonadati</taxon>
        <taxon>Pseudomonadota</taxon>
        <taxon>Gammaproteobacteria</taxon>
        <taxon>Oceanospirillales</taxon>
        <taxon>Oceanospirillaceae</taxon>
        <taxon>Marinomonas</taxon>
    </lineage>
</organism>